<evidence type="ECO:0000256" key="4">
    <source>
        <dbReference type="ARBA" id="ARBA00023125"/>
    </source>
</evidence>
<dbReference type="PROSITE" id="PS50950">
    <property type="entry name" value="ZF_THAP"/>
    <property type="match status" value="1"/>
</dbReference>
<dbReference type="OrthoDB" id="6627544at2759"/>
<gene>
    <name evidence="7" type="ORF">FWK35_00035177</name>
</gene>
<dbReference type="InterPro" id="IPR048365">
    <property type="entry name" value="TNP-like_RNaseH_N"/>
</dbReference>
<organism evidence="7 8">
    <name type="scientific">Aphis craccivora</name>
    <name type="common">Cowpea aphid</name>
    <dbReference type="NCBI Taxonomy" id="307492"/>
    <lineage>
        <taxon>Eukaryota</taxon>
        <taxon>Metazoa</taxon>
        <taxon>Ecdysozoa</taxon>
        <taxon>Arthropoda</taxon>
        <taxon>Hexapoda</taxon>
        <taxon>Insecta</taxon>
        <taxon>Pterygota</taxon>
        <taxon>Neoptera</taxon>
        <taxon>Paraneoptera</taxon>
        <taxon>Hemiptera</taxon>
        <taxon>Sternorrhyncha</taxon>
        <taxon>Aphidomorpha</taxon>
        <taxon>Aphidoidea</taxon>
        <taxon>Aphididae</taxon>
        <taxon>Aphidini</taxon>
        <taxon>Aphis</taxon>
        <taxon>Aphis</taxon>
    </lineage>
</organism>
<dbReference type="Pfam" id="PF21787">
    <property type="entry name" value="TNP-like_RNaseH_N"/>
    <property type="match status" value="1"/>
</dbReference>
<dbReference type="Pfam" id="PF05485">
    <property type="entry name" value="THAP"/>
    <property type="match status" value="1"/>
</dbReference>
<sequence>MSRACGTKCSYVNCGKSARSDLGLKLYRFPKDVSVSRQWILNCGNTDLLHLDETDLYKKRICEHHFVENDFTSSNKQNLKRSSIPQMFTAIEDDSLHVTLPTTVYKKKPNCSLSSPCVIVTKRKLSSPTNCSPSKMTSSPKETIHVVTPTTSHTLPSSSSIASTPDMTPRTRTLMHKMIDFPSSIKPKKLFSVTTSNTSIIKRLKKVIAHQKKLLMSKRVIIFKLKKNLISLKLQNKHNKSVDFINLLKFPSENAKTLVKMQISRKKSSTKSWSQKEKQLALSIFYKSPSAYKFLYFSKQINLPGLTSIKRWIGNLKCLPGLNTALFKQLKTKVDAMSSQEKYCTLVFDEMKIKNFLEYNKYLDLVEGYEDLGSKGRTNQLAGQAMVFMIRGLYSSWKLPIAYFLPSTSVKHIMLADLITEILERLFQCGLVVKAIVCDQGVSNVAAFKDLKITKDKPYFFIGDNKVYSIFDVPHIFKNLRNHFIRNNFLFNGKEVSFKDLKDTYDIDKKSSTSRSLLHITDAHIHPGPFQKMSCKLAMQLFSHRVAAAIKTCIMTQQLQSRTASQTVEMIKKFNNLLDCLNSNSLYNSNLFECALSDKNPQQLELLYEAKVWFESLEKISTDPKKPLRDTRPVCFDGMVWTLNSIIMLYKEQDDIDFNYLLTRRLNSDVIENMFAVFRQRGGYNRNPTARTFRTTFRMHVKSNLMQPTILSNCEPDDDINLLSRDDNMSTENCSGEESDSSSFTIQVLSSISTMSTIDVSTLEGYEAKVTLENFSNTYFAGYLGNKSFKKFKCNNCSNVMIRSDEENQLNEQEFLIFCRNYDSKTSDIFLKRPTHSFTQFITLAQQIIKKTVEIMPHKKSILIN</sequence>
<keyword evidence="2 5" id="KW-0863">Zinc-finger</keyword>
<dbReference type="Pfam" id="PF21789">
    <property type="entry name" value="TNP-like_RNaseH_C"/>
    <property type="match status" value="1"/>
</dbReference>
<dbReference type="PANTHER" id="PTHR47577:SF2">
    <property type="entry name" value="THAP DOMAIN CONTAINING 9"/>
    <property type="match status" value="1"/>
</dbReference>
<dbReference type="Pfam" id="PF21788">
    <property type="entry name" value="TNP-like_GBD"/>
    <property type="match status" value="1"/>
</dbReference>
<dbReference type="GO" id="GO:0003677">
    <property type="term" value="F:DNA binding"/>
    <property type="evidence" value="ECO:0007669"/>
    <property type="project" value="UniProtKB-UniRule"/>
</dbReference>
<feature type="domain" description="THAP-type" evidence="6">
    <location>
        <begin position="1"/>
        <end position="88"/>
    </location>
</feature>
<keyword evidence="8" id="KW-1185">Reference proteome</keyword>
<keyword evidence="1" id="KW-0479">Metal-binding</keyword>
<dbReference type="SMART" id="SM00980">
    <property type="entry name" value="THAP"/>
    <property type="match status" value="1"/>
</dbReference>
<dbReference type="PANTHER" id="PTHR47577">
    <property type="entry name" value="THAP DOMAIN-CONTAINING PROTEIN 6"/>
    <property type="match status" value="1"/>
</dbReference>
<protein>
    <submittedName>
        <fullName evidence="7">52 kDa repressor of the inhibitor of the protein kinase-like</fullName>
    </submittedName>
</protein>
<evidence type="ECO:0000256" key="5">
    <source>
        <dbReference type="PROSITE-ProRule" id="PRU00309"/>
    </source>
</evidence>
<dbReference type="InterPro" id="IPR048366">
    <property type="entry name" value="TNP-like_GBD"/>
</dbReference>
<dbReference type="InterPro" id="IPR048367">
    <property type="entry name" value="TNP-like_RNaseH_C"/>
</dbReference>
<proteinExistence type="predicted"/>
<accession>A0A6G0XYI3</accession>
<keyword evidence="4 5" id="KW-0238">DNA-binding</keyword>
<evidence type="ECO:0000313" key="7">
    <source>
        <dbReference type="EMBL" id="KAF0745848.1"/>
    </source>
</evidence>
<dbReference type="SMART" id="SM00692">
    <property type="entry name" value="DM3"/>
    <property type="match status" value="1"/>
</dbReference>
<dbReference type="EMBL" id="VUJU01007420">
    <property type="protein sequence ID" value="KAF0745848.1"/>
    <property type="molecule type" value="Genomic_DNA"/>
</dbReference>
<dbReference type="GO" id="GO:0008270">
    <property type="term" value="F:zinc ion binding"/>
    <property type="evidence" value="ECO:0007669"/>
    <property type="project" value="UniProtKB-KW"/>
</dbReference>
<reference evidence="7 8" key="1">
    <citation type="submission" date="2019-08" db="EMBL/GenBank/DDBJ databases">
        <title>Whole genome of Aphis craccivora.</title>
        <authorList>
            <person name="Voronova N.V."/>
            <person name="Shulinski R.S."/>
            <person name="Bandarenka Y.V."/>
            <person name="Zhorov D.G."/>
            <person name="Warner D."/>
        </authorList>
    </citation>
    <scope>NUCLEOTIDE SEQUENCE [LARGE SCALE GENOMIC DNA]</scope>
    <source>
        <strain evidence="7">180601</strain>
        <tissue evidence="7">Whole Body</tissue>
    </source>
</reference>
<evidence type="ECO:0000256" key="2">
    <source>
        <dbReference type="ARBA" id="ARBA00022771"/>
    </source>
</evidence>
<name>A0A6G0XYI3_APHCR</name>
<dbReference type="Proteomes" id="UP000478052">
    <property type="component" value="Unassembled WGS sequence"/>
</dbReference>
<keyword evidence="3" id="KW-0862">Zinc</keyword>
<comment type="caution">
    <text evidence="7">The sequence shown here is derived from an EMBL/GenBank/DDBJ whole genome shotgun (WGS) entry which is preliminary data.</text>
</comment>
<evidence type="ECO:0000256" key="1">
    <source>
        <dbReference type="ARBA" id="ARBA00022723"/>
    </source>
</evidence>
<evidence type="ECO:0000313" key="8">
    <source>
        <dbReference type="Proteomes" id="UP000478052"/>
    </source>
</evidence>
<dbReference type="AlphaFoldDB" id="A0A6G0XYI3"/>
<dbReference type="SUPFAM" id="SSF57716">
    <property type="entry name" value="Glucocorticoid receptor-like (DNA-binding domain)"/>
    <property type="match status" value="1"/>
</dbReference>
<evidence type="ECO:0000256" key="3">
    <source>
        <dbReference type="ARBA" id="ARBA00022833"/>
    </source>
</evidence>
<dbReference type="InterPro" id="IPR006612">
    <property type="entry name" value="THAP_Znf"/>
</dbReference>
<evidence type="ECO:0000259" key="6">
    <source>
        <dbReference type="PROSITE" id="PS50950"/>
    </source>
</evidence>